<dbReference type="GO" id="GO:0006508">
    <property type="term" value="P:proteolysis"/>
    <property type="evidence" value="ECO:0007669"/>
    <property type="project" value="UniProtKB-KW"/>
</dbReference>
<evidence type="ECO:0000313" key="5">
    <source>
        <dbReference type="EMBL" id="CDT56921.1"/>
    </source>
</evidence>
<keyword evidence="4" id="KW-0378">Hydrolase</keyword>
<feature type="transmembrane region" description="Helical" evidence="1">
    <location>
        <begin position="225"/>
        <end position="246"/>
    </location>
</feature>
<dbReference type="GO" id="GO:0004175">
    <property type="term" value="F:endopeptidase activity"/>
    <property type="evidence" value="ECO:0007669"/>
    <property type="project" value="UniProtKB-ARBA"/>
</dbReference>
<dbReference type="RefSeq" id="WP_021366216.1">
    <property type="nucleotide sequence ID" value="NZ_BBYC01000186.1"/>
</dbReference>
<accession>A0A069ASY8</accession>
<evidence type="ECO:0000313" key="4">
    <source>
        <dbReference type="EMBL" id="CDS84379.1"/>
    </source>
</evidence>
<reference evidence="5" key="1">
    <citation type="submission" date="2014-07" db="EMBL/GenBank/DDBJ databases">
        <authorList>
            <person name="Monot Marc"/>
        </authorList>
    </citation>
    <scope>NUCLEOTIDE SEQUENCE</scope>
    <source>
        <strain evidence="5">7032989</strain>
        <strain evidence="4">7032994</strain>
    </source>
</reference>
<dbReference type="InterPro" id="IPR003675">
    <property type="entry name" value="Rce1/LyrA-like_dom"/>
</dbReference>
<evidence type="ECO:0000313" key="3">
    <source>
        <dbReference type="EMBL" id="CDS83937.1"/>
    </source>
</evidence>
<feature type="domain" description="CAAX prenyl protease 2/Lysostaphin resistance protein A-like" evidence="2">
    <location>
        <begin position="129"/>
        <end position="237"/>
    </location>
</feature>
<organism evidence="5">
    <name type="scientific">Clostridioides difficile</name>
    <name type="common">Peptoclostridium difficile</name>
    <dbReference type="NCBI Taxonomy" id="1496"/>
    <lineage>
        <taxon>Bacteria</taxon>
        <taxon>Bacillati</taxon>
        <taxon>Bacillota</taxon>
        <taxon>Clostridia</taxon>
        <taxon>Peptostreptococcales</taxon>
        <taxon>Peptostreptococcaceae</taxon>
        <taxon>Clostridioides</taxon>
    </lineage>
</organism>
<dbReference type="EMBL" id="LK932477">
    <property type="protein sequence ID" value="CDS83937.1"/>
    <property type="molecule type" value="Genomic_DNA"/>
</dbReference>
<dbReference type="AlphaFoldDB" id="A0A069ASY8"/>
<feature type="transmembrane region" description="Helical" evidence="1">
    <location>
        <begin position="200"/>
        <end position="218"/>
    </location>
</feature>
<evidence type="ECO:0000256" key="1">
    <source>
        <dbReference type="SAM" id="Phobius"/>
    </source>
</evidence>
<keyword evidence="1" id="KW-0812">Transmembrane</keyword>
<feature type="transmembrane region" description="Helical" evidence="1">
    <location>
        <begin position="14"/>
        <end position="33"/>
    </location>
</feature>
<dbReference type="EMBL" id="LK933260">
    <property type="protein sequence ID" value="CDT56921.1"/>
    <property type="molecule type" value="Genomic_DNA"/>
</dbReference>
<dbReference type="InterPro" id="IPR042150">
    <property type="entry name" value="MmRce1-like"/>
</dbReference>
<dbReference type="EMBL" id="LK932361">
    <property type="protein sequence ID" value="CDS84379.1"/>
    <property type="molecule type" value="Genomic_DNA"/>
</dbReference>
<keyword evidence="1" id="KW-1133">Transmembrane helix</keyword>
<keyword evidence="4" id="KW-0645">Protease</keyword>
<name>A0A069ASY8_CLODI</name>
<evidence type="ECO:0000259" key="2">
    <source>
        <dbReference type="Pfam" id="PF02517"/>
    </source>
</evidence>
<protein>
    <submittedName>
        <fullName evidence="4">CAAX amino terminal protease family protein</fullName>
    </submittedName>
    <submittedName>
        <fullName evidence="5">Putative membrane protein</fullName>
    </submittedName>
</protein>
<feature type="transmembrane region" description="Helical" evidence="1">
    <location>
        <begin position="45"/>
        <end position="67"/>
    </location>
</feature>
<dbReference type="PANTHER" id="PTHR35797">
    <property type="entry name" value="PROTEASE-RELATED"/>
    <property type="match status" value="1"/>
</dbReference>
<dbReference type="Pfam" id="PF02517">
    <property type="entry name" value="Rce1-like"/>
    <property type="match status" value="1"/>
</dbReference>
<gene>
    <name evidence="5" type="ORF">BN1095_570012</name>
    <name evidence="3" type="ORF">BN1096_270012</name>
    <name evidence="4" type="ORF">BN1097_260012</name>
</gene>
<keyword evidence="1" id="KW-0472">Membrane</keyword>
<proteinExistence type="predicted"/>
<dbReference type="GO" id="GO:0080120">
    <property type="term" value="P:CAAX-box protein maturation"/>
    <property type="evidence" value="ECO:0007669"/>
    <property type="project" value="UniProtKB-ARBA"/>
</dbReference>
<dbReference type="PANTHER" id="PTHR35797:SF1">
    <property type="entry name" value="PROTEASE"/>
    <property type="match status" value="1"/>
</dbReference>
<feature type="transmembrane region" description="Helical" evidence="1">
    <location>
        <begin position="161"/>
        <end position="180"/>
    </location>
</feature>
<feature type="transmembrane region" description="Helical" evidence="1">
    <location>
        <begin position="88"/>
        <end position="110"/>
    </location>
</feature>
<feature type="transmembrane region" description="Helical" evidence="1">
    <location>
        <begin position="130"/>
        <end position="149"/>
    </location>
</feature>
<feature type="transmembrane region" description="Helical" evidence="1">
    <location>
        <begin position="252"/>
        <end position="270"/>
    </location>
</feature>
<sequence length="297" mass="34518">MQLYNTPFNTNKHLIYFFTFTLVLNWIFSLTPALLGITNTILGEIIFYLAYTSPAIVGLFFISTIYPQSAKQDFIYRYLSFKEIGIKWILLTILFFALTFITSLIIGNYFNVKTSDIDWIHIAVFRPSKIAYMLVASFILSILSQEAGWRGYAIDKLLVRFGFIGSSIILGLVCGIWYLGSYFTPNQIPYNLAQYSLFDAFLFIPNIVLLNFIINFVYINTSRSILSAGLVHMMYYFFNIQLLLHYPIKLCVIAQYVQIIFGLIFLVYMISSNKFKQKVNSEIEQIKSDDFEFELDW</sequence>